<evidence type="ECO:0000256" key="3">
    <source>
        <dbReference type="ARBA" id="ARBA00011589"/>
    </source>
</evidence>
<dbReference type="GO" id="GO:0005759">
    <property type="term" value="C:mitochondrial matrix"/>
    <property type="evidence" value="ECO:0007669"/>
    <property type="project" value="UniProtKB-SubCell"/>
</dbReference>
<dbReference type="Proteomes" id="UP000192927">
    <property type="component" value="Unassembled WGS sequence"/>
</dbReference>
<sequence length="112" mass="12636">MRMTGININALAAYRHVLRSTRIAFQGDIRLLNAARREARKNFDTNRSLSSSSHEAAAGIMHAEDVARILRQNVVQGERLDEEGEKYQLRIRKETERGDNDTIKKAGRGLCG</sequence>
<dbReference type="GO" id="GO:0034551">
    <property type="term" value="P:mitochondrial respiratory chain complex III assembly"/>
    <property type="evidence" value="ECO:0007669"/>
    <property type="project" value="InterPro"/>
</dbReference>
<comment type="function">
    <text evidence="8">Assembly factor required for Rieske Fe-S protein RIP1 incorporation into the cytochrome b-c1 (CIII) complex. Functions as a chaperone, binding to this subunit within the mitochondrial matrix and stabilizing it prior to its translocation and insertion into the late CIII dimeric intermediate within the mitochondrial inner membrane. Modulates the mitochondrial matrix zinc pool.</text>
</comment>
<accession>A0A1W5CZA9</accession>
<dbReference type="InterPro" id="IPR045298">
    <property type="entry name" value="Complex1_LYR_LYRM7"/>
</dbReference>
<keyword evidence="11" id="KW-1185">Reference proteome</keyword>
<evidence type="ECO:0000256" key="1">
    <source>
        <dbReference type="ARBA" id="ARBA00004305"/>
    </source>
</evidence>
<organism evidence="10 11">
    <name type="scientific">Lasallia pustulata</name>
    <dbReference type="NCBI Taxonomy" id="136370"/>
    <lineage>
        <taxon>Eukaryota</taxon>
        <taxon>Fungi</taxon>
        <taxon>Dikarya</taxon>
        <taxon>Ascomycota</taxon>
        <taxon>Pezizomycotina</taxon>
        <taxon>Lecanoromycetes</taxon>
        <taxon>OSLEUM clade</taxon>
        <taxon>Umbilicariomycetidae</taxon>
        <taxon>Umbilicariales</taxon>
        <taxon>Umbilicariaceae</taxon>
        <taxon>Lasallia</taxon>
    </lineage>
</organism>
<protein>
    <recommendedName>
        <fullName evidence="4">Mitochondrial zinc maintenance protein 1, mitochondrial</fullName>
    </recommendedName>
</protein>
<evidence type="ECO:0000313" key="10">
    <source>
        <dbReference type="EMBL" id="SLM36100.1"/>
    </source>
</evidence>
<dbReference type="CDD" id="cd20267">
    <property type="entry name" value="Complex1_LYR_LYRM7"/>
    <property type="match status" value="1"/>
</dbReference>
<dbReference type="PANTHER" id="PTHR46749">
    <property type="entry name" value="COMPLEX III ASSEMBLY FACTOR LYRM7"/>
    <property type="match status" value="1"/>
</dbReference>
<dbReference type="AlphaFoldDB" id="A0A1W5CZA9"/>
<evidence type="ECO:0000256" key="8">
    <source>
        <dbReference type="ARBA" id="ARBA00025268"/>
    </source>
</evidence>
<feature type="compositionally biased region" description="Basic and acidic residues" evidence="9">
    <location>
        <begin position="93"/>
        <end position="104"/>
    </location>
</feature>
<evidence type="ECO:0000256" key="4">
    <source>
        <dbReference type="ARBA" id="ARBA00015108"/>
    </source>
</evidence>
<keyword evidence="6" id="KW-0496">Mitochondrion</keyword>
<dbReference type="InterPro" id="IPR050435">
    <property type="entry name" value="MZM1/LYRM7"/>
</dbReference>
<evidence type="ECO:0000256" key="2">
    <source>
        <dbReference type="ARBA" id="ARBA00009949"/>
    </source>
</evidence>
<keyword evidence="5" id="KW-0809">Transit peptide</keyword>
<comment type="subcellular location">
    <subcellularLocation>
        <location evidence="1">Mitochondrion matrix</location>
    </subcellularLocation>
</comment>
<comment type="similarity">
    <text evidence="2">Belongs to the complex I LYR family. MZM1 subfamily.</text>
</comment>
<evidence type="ECO:0000256" key="6">
    <source>
        <dbReference type="ARBA" id="ARBA00023128"/>
    </source>
</evidence>
<dbReference type="GO" id="GO:0044183">
    <property type="term" value="F:protein folding chaperone"/>
    <property type="evidence" value="ECO:0007669"/>
    <property type="project" value="TreeGrafter"/>
</dbReference>
<proteinExistence type="inferred from homology"/>
<evidence type="ECO:0000256" key="5">
    <source>
        <dbReference type="ARBA" id="ARBA00022946"/>
    </source>
</evidence>
<evidence type="ECO:0000256" key="9">
    <source>
        <dbReference type="SAM" id="MobiDB-lite"/>
    </source>
</evidence>
<name>A0A1W5CZA9_9LECA</name>
<dbReference type="EMBL" id="FWEW01000888">
    <property type="protein sequence ID" value="SLM36100.1"/>
    <property type="molecule type" value="Genomic_DNA"/>
</dbReference>
<comment type="subunit">
    <text evidence="3">Interacts with RIP1.</text>
</comment>
<feature type="region of interest" description="Disordered" evidence="9">
    <location>
        <begin position="93"/>
        <end position="112"/>
    </location>
</feature>
<evidence type="ECO:0000256" key="7">
    <source>
        <dbReference type="ARBA" id="ARBA00023186"/>
    </source>
</evidence>
<keyword evidence="7" id="KW-0143">Chaperone</keyword>
<reference evidence="11" key="1">
    <citation type="submission" date="2017-03" db="EMBL/GenBank/DDBJ databases">
        <authorList>
            <person name="Sharma R."/>
            <person name="Thines M."/>
        </authorList>
    </citation>
    <scope>NUCLEOTIDE SEQUENCE [LARGE SCALE GENOMIC DNA]</scope>
</reference>
<dbReference type="PANTHER" id="PTHR46749:SF1">
    <property type="entry name" value="COMPLEX III ASSEMBLY FACTOR LYRM7"/>
    <property type="match status" value="1"/>
</dbReference>
<evidence type="ECO:0000313" key="11">
    <source>
        <dbReference type="Proteomes" id="UP000192927"/>
    </source>
</evidence>